<evidence type="ECO:0000313" key="6">
    <source>
        <dbReference type="Proteomes" id="UP000190285"/>
    </source>
</evidence>
<comment type="similarity">
    <text evidence="1 3">Belongs to the 3-oxoacid CoA-transferase family.</text>
</comment>
<feature type="active site" description="5-glutamyl coenzyme A thioester intermediate" evidence="4">
    <location>
        <position position="326"/>
    </location>
</feature>
<proteinExistence type="inferred from homology"/>
<sequence>MSKVITREEAAEKVKDNMTIGIGGFVGFGVPEDLLVALQNRYIETKSPRDLTVIHCAAVGDAGERGANRLGEEGLVKKLICGHIGLEPRLNKLTVENKLASYMLPQGVISHLLRAIAGGKPGVLTHIGLKTFADPRLEGCKANQMAVDSGEEVVSLVNIEGKEYLLYKSFSMDVCFIKGSIADESGNVSLCKEAVFSDQLEMAAAVYNSGGTVIVQVDQIVEKGTLKAKDVQIHGFMVDYLVEGSKENSFQSFICNYYKPELAGETKVPLKAVKPMKLDQRKICGRRGALELKPNTLINLGIGIPEAVGAVAGEEGFSDKITLSIESGVLGGVPTGGLGIGGTVNPEAIYKQPDIFDIYDGGGIDMSFLGAAEIDSMGNVNVSKFAGRVVGPGGFINISQNAKKVYFTGTFKAGKMKVEIKDGKLNILKDGKAVKFKKELEQVTFSAEYANKIGQQVYYITERAVFKLTDKGIMLIEIAPGIDLEKDILQNMEFKPLIAEDLKLMDERIFKDEKMGLKF</sequence>
<dbReference type="AlphaFoldDB" id="A0A1T5IAC7"/>
<dbReference type="STRING" id="36842.SAMN02194393_00094"/>
<evidence type="ECO:0000256" key="3">
    <source>
        <dbReference type="PIRNR" id="PIRNR000858"/>
    </source>
</evidence>
<reference evidence="6" key="1">
    <citation type="submission" date="2017-02" db="EMBL/GenBank/DDBJ databases">
        <authorList>
            <person name="Varghese N."/>
            <person name="Submissions S."/>
        </authorList>
    </citation>
    <scope>NUCLEOTIDE SEQUENCE [LARGE SCALE GENOMIC DNA]</scope>
    <source>
        <strain evidence="6">M1</strain>
    </source>
</reference>
<dbReference type="GO" id="GO:0008410">
    <property type="term" value="F:CoA-transferase activity"/>
    <property type="evidence" value="ECO:0007669"/>
    <property type="project" value="InterPro"/>
</dbReference>
<evidence type="ECO:0000256" key="1">
    <source>
        <dbReference type="ARBA" id="ARBA00007154"/>
    </source>
</evidence>
<organism evidence="5 6">
    <name type="scientific">Maledivibacter halophilus</name>
    <dbReference type="NCBI Taxonomy" id="36842"/>
    <lineage>
        <taxon>Bacteria</taxon>
        <taxon>Bacillati</taxon>
        <taxon>Bacillota</taxon>
        <taxon>Clostridia</taxon>
        <taxon>Peptostreptococcales</taxon>
        <taxon>Caminicellaceae</taxon>
        <taxon>Maledivibacter</taxon>
    </lineage>
</organism>
<keyword evidence="6" id="KW-1185">Reference proteome</keyword>
<dbReference type="RefSeq" id="WP_079488523.1">
    <property type="nucleotide sequence ID" value="NZ_FUZT01000001.1"/>
</dbReference>
<evidence type="ECO:0000256" key="2">
    <source>
        <dbReference type="ARBA" id="ARBA00022679"/>
    </source>
</evidence>
<dbReference type="InterPro" id="IPR037171">
    <property type="entry name" value="NagB/RpiA_transferase-like"/>
</dbReference>
<gene>
    <name evidence="5" type="ORF">SAMN02194393_00094</name>
</gene>
<protein>
    <submittedName>
        <fullName evidence="5">Propionate CoA-transferase</fullName>
    </submittedName>
</protein>
<dbReference type="OrthoDB" id="9778604at2"/>
<dbReference type="Gene3D" id="3.40.1080.10">
    <property type="entry name" value="Glutaconate Coenzyme A-transferase"/>
    <property type="match status" value="2"/>
</dbReference>
<dbReference type="InterPro" id="IPR014388">
    <property type="entry name" value="3-oxoacid_CoA-transferase"/>
</dbReference>
<evidence type="ECO:0000256" key="4">
    <source>
        <dbReference type="PIRSR" id="PIRSR000858-1"/>
    </source>
</evidence>
<dbReference type="Pfam" id="PF01144">
    <property type="entry name" value="CoA_trans"/>
    <property type="match status" value="1"/>
</dbReference>
<keyword evidence="2 3" id="KW-0808">Transferase</keyword>
<evidence type="ECO:0000313" key="5">
    <source>
        <dbReference type="EMBL" id="SKC35902.1"/>
    </source>
</evidence>
<dbReference type="InterPro" id="IPR004165">
    <property type="entry name" value="CoA_trans_fam_I"/>
</dbReference>
<dbReference type="EMBL" id="FUZT01000001">
    <property type="protein sequence ID" value="SKC35902.1"/>
    <property type="molecule type" value="Genomic_DNA"/>
</dbReference>
<dbReference type="PANTHER" id="PTHR43293:SF1">
    <property type="entry name" value="ACETATE COA-TRANSFERASE YDIF"/>
    <property type="match status" value="1"/>
</dbReference>
<name>A0A1T5IAC7_9FIRM</name>
<dbReference type="SUPFAM" id="SSF100950">
    <property type="entry name" value="NagB/RpiA/CoA transferase-like"/>
    <property type="match status" value="2"/>
</dbReference>
<dbReference type="Proteomes" id="UP000190285">
    <property type="component" value="Unassembled WGS sequence"/>
</dbReference>
<dbReference type="SMART" id="SM00882">
    <property type="entry name" value="CoA_trans"/>
    <property type="match status" value="2"/>
</dbReference>
<dbReference type="PIRSF" id="PIRSF000858">
    <property type="entry name" value="SCOT-t"/>
    <property type="match status" value="1"/>
</dbReference>
<dbReference type="PANTHER" id="PTHR43293">
    <property type="entry name" value="ACETATE COA-TRANSFERASE YDIF"/>
    <property type="match status" value="1"/>
</dbReference>
<accession>A0A1T5IAC7</accession>
<dbReference type="GO" id="GO:0046952">
    <property type="term" value="P:ketone body catabolic process"/>
    <property type="evidence" value="ECO:0007669"/>
    <property type="project" value="InterPro"/>
</dbReference>